<dbReference type="SMART" id="SM00567">
    <property type="entry name" value="EZ_HEAT"/>
    <property type="match status" value="6"/>
</dbReference>
<keyword evidence="1" id="KW-0472">Membrane</keyword>
<dbReference type="SUPFAM" id="SSF52540">
    <property type="entry name" value="P-loop containing nucleoside triphosphate hydrolases"/>
    <property type="match status" value="1"/>
</dbReference>
<protein>
    <submittedName>
        <fullName evidence="2">ATP-binding protein</fullName>
    </submittedName>
</protein>
<dbReference type="RefSeq" id="WP_270107913.1">
    <property type="nucleotide sequence ID" value="NZ_JAPZVP010000001.1"/>
</dbReference>
<dbReference type="Gene3D" id="3.40.50.300">
    <property type="entry name" value="P-loop containing nucleotide triphosphate hydrolases"/>
    <property type="match status" value="1"/>
</dbReference>
<dbReference type="GO" id="GO:0005524">
    <property type="term" value="F:ATP binding"/>
    <property type="evidence" value="ECO:0007669"/>
    <property type="project" value="UniProtKB-KW"/>
</dbReference>
<feature type="transmembrane region" description="Helical" evidence="1">
    <location>
        <begin position="47"/>
        <end position="65"/>
    </location>
</feature>
<proteinExistence type="predicted"/>
<feature type="transmembrane region" description="Helical" evidence="1">
    <location>
        <begin position="6"/>
        <end position="26"/>
    </location>
</feature>
<dbReference type="Proteomes" id="UP001146067">
    <property type="component" value="Unassembled WGS sequence"/>
</dbReference>
<reference evidence="2" key="1">
    <citation type="submission" date="2022-12" db="EMBL/GenBank/DDBJ databases">
        <title>Gycomyces niveus sp.nov.,a novel actinomycete isolated from soil in Shouguan.</title>
        <authorList>
            <person name="Yang X."/>
        </authorList>
    </citation>
    <scope>NUCLEOTIDE SEQUENCE</scope>
    <source>
        <strain evidence="2">NEAU-A15</strain>
    </source>
</reference>
<dbReference type="InterPro" id="IPR011989">
    <property type="entry name" value="ARM-like"/>
</dbReference>
<sequence length="1498" mass="166743">MRPEVWGPVIATLAAPLVPMVIALIANSFKNEPHAESNAPASGTVRVRRAAALAAIPAAIAVFTAPRPWNWIAAGAYVLALTSVLTWVWLRSKRHPRVLPDAARLLETATRPTPGFEYDRDFLPDLVRVYTRNDLARERDSLELSNSEKPQEAATEQRLSFDKVIADPKVRHIAITGEAGVGKTFLLRYWEHELRHRTASSDRATKFKPLLVAARRLVGCASIAEAFGETDTDALARPPGKGLTWLVMIDAFDEITSADDRNQVEHLVFEAVEDATKHSRACKFVLTTRGLTDDRRRSFESRGVTEFELRPFTSEQLHAFLVNAETSIPDREHQTAAYRAAVAKADRFLKRWEDEDDLLELIKLPLLARVAATIYFQDRHLELPSRRVDIYHDAIEHWIAQFHKRMSVDREQHGLALRLLHEWQGAAGETGPDSTDIAIRDLLRRLASQYLESGQRPVVGIACDLLRLQVRPKEPRELDALVTLLEATGLVHDVRTAHSHFVHKSYAEYLAAPDALASYQTPKDWEDAFRDPERRISAIFAFAQIPHDQRAALIETMRGGAECVHALGWIAAEGLCVVQGTGRIDHETRNSLIEAVLQVWPPYPKPDWWRLVNGLCNVKHARDLLFRFVEEGRQSESDRVSVSGSLANHDPRGVGLLREFASEGHDPWIRWNAANELLDHDRASARDILNRLAADRNTPDNCRLAALRALVGHWPKSTMPSLLELAEDPNASPFDRVNAAYALIEHSPTFAEGLLSRFIEKRGFQDLVRVNAATWLCEIDQDTGTAALQAFASKREVDAYARGNAASGLSHYDRETGVAILWDLVRDRAIPNRARIMQLVRLRELDPEPAARELAAVSNDRSLDAIERMIIARIPAQYGATVDVATLESIASDPSVSDGDQVYAIDEMVSVDQVRMLDRLRRYATDPGTDGHARVQAATYLQQYDYRTGTSLLEAIADDEAVSDLVRENALASLMRTGHPTARQRLLDLAMDESVPGPARLEAVRSLMPRLGEQGLTILREMQSENRLQPEDRADVVVSLAEFDEREPTDRLAELANDPEAHEDARIKAAAALVRYHPSDATEALYRVAVSGDVSDHARYSAARELLRGDPESVIPLLSELAADLDARDGARVNAAKTVAEVDCERGRSLLLPLAQDAGLYRSLPVDAAYWLYKFGDDRGKTLVAGYATGSQLDDQARVEAARRLLELDRERGVALLTEFSSDYKLDGRAQTEAALHLARIDREAGLRELQKIADWPPALGSRAAHGARGIAKYRPQDGSRLLHNLASDEDIQGTTRVIAADGMAEYGWKSGVQVLRDLAENGSLDPYSRELAARRLSAYDCQAAGEILQELLSDDSVPAAIRAEAADDLPVGKFRLYLELQRCFADDPTFDGIGRIAAALSISFEKKREGQDRLRALAIDPALDETERCWAEINLSLRDVEVRTSLERRVFDPGTVDFERLRAAADEQIRLDLRAGHQCRRQVEALASLAGTRLISE</sequence>
<keyword evidence="2" id="KW-0547">Nucleotide-binding</keyword>
<name>A0A9X3SR47_9ACTN</name>
<keyword evidence="2" id="KW-0067">ATP-binding</keyword>
<dbReference type="SUPFAM" id="SSF48371">
    <property type="entry name" value="ARM repeat"/>
    <property type="match status" value="2"/>
</dbReference>
<keyword evidence="1" id="KW-0812">Transmembrane</keyword>
<dbReference type="InterPro" id="IPR016024">
    <property type="entry name" value="ARM-type_fold"/>
</dbReference>
<accession>A0A9X3SR47</accession>
<evidence type="ECO:0000313" key="3">
    <source>
        <dbReference type="Proteomes" id="UP001146067"/>
    </source>
</evidence>
<keyword evidence="3" id="KW-1185">Reference proteome</keyword>
<gene>
    <name evidence="2" type="ORF">O1R50_00770</name>
</gene>
<dbReference type="Gene3D" id="1.25.10.10">
    <property type="entry name" value="Leucine-rich Repeat Variant"/>
    <property type="match status" value="2"/>
</dbReference>
<evidence type="ECO:0000256" key="1">
    <source>
        <dbReference type="SAM" id="Phobius"/>
    </source>
</evidence>
<comment type="caution">
    <text evidence="2">The sequence shown here is derived from an EMBL/GenBank/DDBJ whole genome shotgun (WGS) entry which is preliminary data.</text>
</comment>
<dbReference type="CDD" id="cd00009">
    <property type="entry name" value="AAA"/>
    <property type="match status" value="1"/>
</dbReference>
<evidence type="ECO:0000313" key="2">
    <source>
        <dbReference type="EMBL" id="MDA1358138.1"/>
    </source>
</evidence>
<dbReference type="EMBL" id="JAPZVP010000001">
    <property type="protein sequence ID" value="MDA1358138.1"/>
    <property type="molecule type" value="Genomic_DNA"/>
</dbReference>
<dbReference type="InterPro" id="IPR004155">
    <property type="entry name" value="PBS_lyase_HEAT"/>
</dbReference>
<feature type="transmembrane region" description="Helical" evidence="1">
    <location>
        <begin position="71"/>
        <end position="90"/>
    </location>
</feature>
<dbReference type="InterPro" id="IPR027417">
    <property type="entry name" value="P-loop_NTPase"/>
</dbReference>
<organism evidence="2 3">
    <name type="scientific">Glycomyces luteolus</name>
    <dbReference type="NCBI Taxonomy" id="2670330"/>
    <lineage>
        <taxon>Bacteria</taxon>
        <taxon>Bacillati</taxon>
        <taxon>Actinomycetota</taxon>
        <taxon>Actinomycetes</taxon>
        <taxon>Glycomycetales</taxon>
        <taxon>Glycomycetaceae</taxon>
        <taxon>Glycomyces</taxon>
    </lineage>
</organism>
<keyword evidence="1" id="KW-1133">Transmembrane helix</keyword>